<reference evidence="11" key="1">
    <citation type="submission" date="2023-08" db="EMBL/GenBank/DDBJ databases">
        <title>Pelteobagrus vachellii genome.</title>
        <authorList>
            <person name="Liu H."/>
        </authorList>
    </citation>
    <scope>NUCLEOTIDE SEQUENCE</scope>
    <source>
        <strain evidence="11">PRFRI_2022a</strain>
        <tissue evidence="11">Muscle</tissue>
    </source>
</reference>
<sequence length="160" mass="17388">MSSVCISSSTMRARAITFVFLASTLFCCQAAPVDRHGGSDVHCPLNVKILDALKGAPAGNVALTIFRQGADQTWEKLASGNTNIAGEVHELLSDQDFKPGVYRVEFDTKTYWKGEGRTSFHEAAEVVFEAHAEGHRHYTLALLLSPFSYTTTAVVGKAHD</sequence>
<comment type="subcellular location">
    <subcellularLocation>
        <location evidence="1 9">Secreted</location>
    </subcellularLocation>
</comment>
<dbReference type="PRINTS" id="PR00189">
    <property type="entry name" value="TRNSTHYRETIN"/>
</dbReference>
<evidence type="ECO:0000256" key="8">
    <source>
        <dbReference type="ARBA" id="ARBA00022920"/>
    </source>
</evidence>
<keyword evidence="7" id="KW-0372">Hormone</keyword>
<evidence type="ECO:0000256" key="3">
    <source>
        <dbReference type="ARBA" id="ARBA00021606"/>
    </source>
</evidence>
<keyword evidence="8 9" id="KW-0795">Thyroid hormone</keyword>
<protein>
    <recommendedName>
        <fullName evidence="3 9">Transthyretin</fullName>
    </recommendedName>
</protein>
<evidence type="ECO:0000256" key="6">
    <source>
        <dbReference type="ARBA" id="ARBA00022641"/>
    </source>
</evidence>
<dbReference type="Proteomes" id="UP001187315">
    <property type="component" value="Unassembled WGS sequence"/>
</dbReference>
<feature type="chain" id="PRO_5041516648" description="Transthyretin" evidence="9">
    <location>
        <begin position="31"/>
        <end position="160"/>
    </location>
</feature>
<dbReference type="Gene3D" id="2.60.40.180">
    <property type="entry name" value="Transthyretin/hydroxyisourate hydrolase domain"/>
    <property type="match status" value="1"/>
</dbReference>
<keyword evidence="9" id="KW-0732">Signal</keyword>
<evidence type="ECO:0000313" key="12">
    <source>
        <dbReference type="Proteomes" id="UP001187315"/>
    </source>
</evidence>
<feature type="domain" description="Transthyretin/hydroxyisourate hydrolase" evidence="10">
    <location>
        <begin position="40"/>
        <end position="160"/>
    </location>
</feature>
<keyword evidence="5 9" id="KW-0964">Secreted</keyword>
<evidence type="ECO:0000256" key="9">
    <source>
        <dbReference type="RuleBase" id="RU361269"/>
    </source>
</evidence>
<keyword evidence="6" id="KW-0765">Sulfation</keyword>
<gene>
    <name evidence="11" type="ORF">Q7C36_003130</name>
</gene>
<comment type="caution">
    <text evidence="11">The sequence shown here is derived from an EMBL/GenBank/DDBJ whole genome shotgun (WGS) entry which is preliminary data.</text>
</comment>
<evidence type="ECO:0000256" key="5">
    <source>
        <dbReference type="ARBA" id="ARBA00022525"/>
    </source>
</evidence>
<dbReference type="InterPro" id="IPR036817">
    <property type="entry name" value="Transthyretin/HIU_hydrolase_sf"/>
</dbReference>
<comment type="function">
    <text evidence="9">Thyroid hormone-binding protein. Probably transports thyroxine from the bloodstream to the brain.</text>
</comment>
<feature type="signal peptide" evidence="9">
    <location>
        <begin position="1"/>
        <end position="30"/>
    </location>
</feature>
<keyword evidence="4" id="KW-0813">Transport</keyword>
<evidence type="ECO:0000256" key="2">
    <source>
        <dbReference type="ARBA" id="ARBA00007893"/>
    </source>
</evidence>
<dbReference type="InterPro" id="IPR023416">
    <property type="entry name" value="Transthyretin/HIU_hydrolase_d"/>
</dbReference>
<dbReference type="InterPro" id="IPR000895">
    <property type="entry name" value="Transthyretin/HIU_hydrolase"/>
</dbReference>
<dbReference type="PANTHER" id="PTHR10395:SF12">
    <property type="entry name" value="TRANSTHYRETIN"/>
    <property type="match status" value="1"/>
</dbReference>
<dbReference type="GO" id="GO:0005179">
    <property type="term" value="F:hormone activity"/>
    <property type="evidence" value="ECO:0007669"/>
    <property type="project" value="UniProtKB-UniRule"/>
</dbReference>
<evidence type="ECO:0000256" key="4">
    <source>
        <dbReference type="ARBA" id="ARBA00022448"/>
    </source>
</evidence>
<dbReference type="EMBL" id="JAVHJS010000003">
    <property type="protein sequence ID" value="KAK2863976.1"/>
    <property type="molecule type" value="Genomic_DNA"/>
</dbReference>
<keyword evidence="12" id="KW-1185">Reference proteome</keyword>
<dbReference type="AlphaFoldDB" id="A0AA88NR83"/>
<dbReference type="SMART" id="SM00095">
    <property type="entry name" value="TR_THY"/>
    <property type="match status" value="1"/>
</dbReference>
<dbReference type="GO" id="GO:0070324">
    <property type="term" value="F:thyroid hormone binding"/>
    <property type="evidence" value="ECO:0007669"/>
    <property type="project" value="UniProtKB-UniRule"/>
</dbReference>
<dbReference type="Pfam" id="PF00576">
    <property type="entry name" value="Transthyretin"/>
    <property type="match status" value="1"/>
</dbReference>
<name>A0AA88NR83_TACVA</name>
<dbReference type="FunFam" id="2.60.40.180:FF:000002">
    <property type="entry name" value="Transthyretin"/>
    <property type="match status" value="1"/>
</dbReference>
<dbReference type="PANTHER" id="PTHR10395">
    <property type="entry name" value="URICASE AND TRANSTHYRETIN-RELATED"/>
    <property type="match status" value="1"/>
</dbReference>
<dbReference type="GO" id="GO:0005576">
    <property type="term" value="C:extracellular region"/>
    <property type="evidence" value="ECO:0007669"/>
    <property type="project" value="UniProtKB-SubCell"/>
</dbReference>
<accession>A0AA88NR83</accession>
<organism evidence="11 12">
    <name type="scientific">Tachysurus vachellii</name>
    <name type="common">Darkbarbel catfish</name>
    <name type="synonym">Pelteobagrus vachellii</name>
    <dbReference type="NCBI Taxonomy" id="175792"/>
    <lineage>
        <taxon>Eukaryota</taxon>
        <taxon>Metazoa</taxon>
        <taxon>Chordata</taxon>
        <taxon>Craniata</taxon>
        <taxon>Vertebrata</taxon>
        <taxon>Euteleostomi</taxon>
        <taxon>Actinopterygii</taxon>
        <taxon>Neopterygii</taxon>
        <taxon>Teleostei</taxon>
        <taxon>Ostariophysi</taxon>
        <taxon>Siluriformes</taxon>
        <taxon>Bagridae</taxon>
        <taxon>Tachysurus</taxon>
    </lineage>
</organism>
<evidence type="ECO:0000256" key="7">
    <source>
        <dbReference type="ARBA" id="ARBA00022702"/>
    </source>
</evidence>
<dbReference type="GO" id="GO:0006144">
    <property type="term" value="P:purine nucleobase metabolic process"/>
    <property type="evidence" value="ECO:0007669"/>
    <property type="project" value="TreeGrafter"/>
</dbReference>
<evidence type="ECO:0000313" key="11">
    <source>
        <dbReference type="EMBL" id="KAK2863976.1"/>
    </source>
</evidence>
<dbReference type="SUPFAM" id="SSF49472">
    <property type="entry name" value="Transthyretin (synonym: prealbumin)"/>
    <property type="match status" value="1"/>
</dbReference>
<evidence type="ECO:0000256" key="1">
    <source>
        <dbReference type="ARBA" id="ARBA00004613"/>
    </source>
</evidence>
<comment type="subunit">
    <text evidence="9">Homotetramer.</text>
</comment>
<proteinExistence type="inferred from homology"/>
<comment type="similarity">
    <text evidence="2 9">Belongs to the transthyretin family.</text>
</comment>
<evidence type="ECO:0000259" key="10">
    <source>
        <dbReference type="SMART" id="SM00095"/>
    </source>
</evidence>